<gene>
    <name evidence="14" type="ORF">ACFPOF_23340</name>
</gene>
<dbReference type="EMBL" id="JBHSMI010000030">
    <property type="protein sequence ID" value="MFC5405691.1"/>
    <property type="molecule type" value="Genomic_DNA"/>
</dbReference>
<dbReference type="PROSITE" id="PS50885">
    <property type="entry name" value="HAMP"/>
    <property type="match status" value="1"/>
</dbReference>
<name>A0ABW0HZU9_9BACL</name>
<comment type="caution">
    <text evidence="14">The sequence shown here is derived from an EMBL/GenBank/DDBJ whole genome shotgun (WGS) entry which is preliminary data.</text>
</comment>
<keyword evidence="4 14" id="KW-0808">Transferase</keyword>
<dbReference type="InterPro" id="IPR036890">
    <property type="entry name" value="HATPase_C_sf"/>
</dbReference>
<evidence type="ECO:0000256" key="3">
    <source>
        <dbReference type="ARBA" id="ARBA00022553"/>
    </source>
</evidence>
<evidence type="ECO:0000256" key="9">
    <source>
        <dbReference type="ARBA" id="ARBA00022989"/>
    </source>
</evidence>
<sequence>MNPKRTLRFKLIVGFVTVTLPLVCLLLYSNYTGSNSVREQAVESNKSMINLYSGQIQTALATETNFLYDFAAYDADVLSLNKYELNSTDYTLTTVRIMNNLNKYHRFDSTADIQFTYSTVHHDLIHTKINRDTYAETIAVTHCIQDEIERSTSVSPSFNGWKTVSCGSEFGLIRLVDSGAGVYVGAWVVLDHLMVPLELIQLGREGFAAFANREGRLFPGSVDNGNFFNTPTIDVQARYQRFKGINDAYIAVNHPITMTDVTLVAFIPEERMLANLKLFRQLLSWLPLFVFVLLMLYLIYLNIIIIRPMHELLRGMRSLKRGDWTFRINGSGSKEFYTFIETFNDMANQIQQLNVNVYEEQLRTHKAELKHLQLQINPHFLLNSINVVYNLAQIKNFAIIQAMCLNLVKYFRFTTKTGQPFVTIAEELEHMDSYLRIQQLRFPGKITFDIEVDEDVEGTPIPPLIVQPFIENAVKYGFDFMDKPFHIVISAMRETDGKICRIRIMDNGSGFPSEVLEALQSGAYYDRNDDQHLGIWNCYHRLQLLYGSEARLAFCNGVEGGAVVEIAFPVEPPGSMNWTEKNNGET</sequence>
<evidence type="ECO:0000256" key="7">
    <source>
        <dbReference type="ARBA" id="ARBA00022777"/>
    </source>
</evidence>
<keyword evidence="11 12" id="KW-0472">Membrane</keyword>
<dbReference type="Pfam" id="PF00672">
    <property type="entry name" value="HAMP"/>
    <property type="match status" value="1"/>
</dbReference>
<keyword evidence="3" id="KW-0597">Phosphoprotein</keyword>
<evidence type="ECO:0000256" key="10">
    <source>
        <dbReference type="ARBA" id="ARBA00023012"/>
    </source>
</evidence>
<dbReference type="InterPro" id="IPR050640">
    <property type="entry name" value="Bact_2-comp_sensor_kinase"/>
</dbReference>
<proteinExistence type="predicted"/>
<evidence type="ECO:0000259" key="13">
    <source>
        <dbReference type="PROSITE" id="PS50885"/>
    </source>
</evidence>
<dbReference type="Gene3D" id="3.30.565.10">
    <property type="entry name" value="Histidine kinase-like ATPase, C-terminal domain"/>
    <property type="match status" value="1"/>
</dbReference>
<evidence type="ECO:0000256" key="6">
    <source>
        <dbReference type="ARBA" id="ARBA00022741"/>
    </source>
</evidence>
<dbReference type="GO" id="GO:0004673">
    <property type="term" value="F:protein histidine kinase activity"/>
    <property type="evidence" value="ECO:0007669"/>
    <property type="project" value="UniProtKB-EC"/>
</dbReference>
<evidence type="ECO:0000256" key="12">
    <source>
        <dbReference type="SAM" id="Phobius"/>
    </source>
</evidence>
<evidence type="ECO:0000256" key="8">
    <source>
        <dbReference type="ARBA" id="ARBA00022840"/>
    </source>
</evidence>
<dbReference type="InterPro" id="IPR003594">
    <property type="entry name" value="HATPase_dom"/>
</dbReference>
<feature type="transmembrane region" description="Helical" evidence="12">
    <location>
        <begin position="282"/>
        <end position="306"/>
    </location>
</feature>
<comment type="subcellular location">
    <subcellularLocation>
        <location evidence="1">Cell membrane</location>
        <topology evidence="1">Multi-pass membrane protein</topology>
    </subcellularLocation>
</comment>
<dbReference type="Gene3D" id="6.10.340.10">
    <property type="match status" value="1"/>
</dbReference>
<evidence type="ECO:0000256" key="2">
    <source>
        <dbReference type="ARBA" id="ARBA00022475"/>
    </source>
</evidence>
<evidence type="ECO:0000256" key="5">
    <source>
        <dbReference type="ARBA" id="ARBA00022692"/>
    </source>
</evidence>
<keyword evidence="2" id="KW-1003">Cell membrane</keyword>
<dbReference type="Proteomes" id="UP001596113">
    <property type="component" value="Unassembled WGS sequence"/>
</dbReference>
<dbReference type="Pfam" id="PF02518">
    <property type="entry name" value="HATPase_c"/>
    <property type="match status" value="1"/>
</dbReference>
<dbReference type="SUPFAM" id="SSF55874">
    <property type="entry name" value="ATPase domain of HSP90 chaperone/DNA topoisomerase II/histidine kinase"/>
    <property type="match status" value="1"/>
</dbReference>
<dbReference type="PANTHER" id="PTHR34220:SF11">
    <property type="entry name" value="SENSOR PROTEIN KINASE HPTS"/>
    <property type="match status" value="1"/>
</dbReference>
<keyword evidence="8" id="KW-0067">ATP-binding</keyword>
<dbReference type="InterPro" id="IPR003660">
    <property type="entry name" value="HAMP_dom"/>
</dbReference>
<reference evidence="15" key="1">
    <citation type="journal article" date="2019" name="Int. J. Syst. Evol. Microbiol.">
        <title>The Global Catalogue of Microorganisms (GCM) 10K type strain sequencing project: providing services to taxonomists for standard genome sequencing and annotation.</title>
        <authorList>
            <consortium name="The Broad Institute Genomics Platform"/>
            <consortium name="The Broad Institute Genome Sequencing Center for Infectious Disease"/>
            <person name="Wu L."/>
            <person name="Ma J."/>
        </authorList>
    </citation>
    <scope>NUCLEOTIDE SEQUENCE [LARGE SCALE GENOMIC DNA]</scope>
    <source>
        <strain evidence="15">CGMCC 1.18575</strain>
    </source>
</reference>
<keyword evidence="15" id="KW-1185">Reference proteome</keyword>
<keyword evidence="10" id="KW-0902">Two-component regulatory system</keyword>
<feature type="transmembrane region" description="Helical" evidence="12">
    <location>
        <begin position="12"/>
        <end position="31"/>
    </location>
</feature>
<protein>
    <submittedName>
        <fullName evidence="14">Sensor histidine kinase</fullName>
        <ecNumber evidence="14">2.7.13.3</ecNumber>
    </submittedName>
</protein>
<accession>A0ABW0HZU9</accession>
<dbReference type="PANTHER" id="PTHR34220">
    <property type="entry name" value="SENSOR HISTIDINE KINASE YPDA"/>
    <property type="match status" value="1"/>
</dbReference>
<dbReference type="EC" id="2.7.13.3" evidence="14"/>
<evidence type="ECO:0000313" key="14">
    <source>
        <dbReference type="EMBL" id="MFC5405691.1"/>
    </source>
</evidence>
<keyword evidence="9 12" id="KW-1133">Transmembrane helix</keyword>
<evidence type="ECO:0000256" key="11">
    <source>
        <dbReference type="ARBA" id="ARBA00023136"/>
    </source>
</evidence>
<keyword evidence="5 12" id="KW-0812">Transmembrane</keyword>
<keyword evidence="7 14" id="KW-0418">Kinase</keyword>
<dbReference type="SUPFAM" id="SSF158472">
    <property type="entry name" value="HAMP domain-like"/>
    <property type="match status" value="1"/>
</dbReference>
<dbReference type="Pfam" id="PF06580">
    <property type="entry name" value="His_kinase"/>
    <property type="match status" value="1"/>
</dbReference>
<evidence type="ECO:0000256" key="4">
    <source>
        <dbReference type="ARBA" id="ARBA00022679"/>
    </source>
</evidence>
<evidence type="ECO:0000313" key="15">
    <source>
        <dbReference type="Proteomes" id="UP001596113"/>
    </source>
</evidence>
<evidence type="ECO:0000256" key="1">
    <source>
        <dbReference type="ARBA" id="ARBA00004651"/>
    </source>
</evidence>
<dbReference type="InterPro" id="IPR010559">
    <property type="entry name" value="Sig_transdc_His_kin_internal"/>
</dbReference>
<dbReference type="RefSeq" id="WP_378137198.1">
    <property type="nucleotide sequence ID" value="NZ_JBHSMI010000030.1"/>
</dbReference>
<organism evidence="14 15">
    <name type="scientific">Cohnella soli</name>
    <dbReference type="NCBI Taxonomy" id="425005"/>
    <lineage>
        <taxon>Bacteria</taxon>
        <taxon>Bacillati</taxon>
        <taxon>Bacillota</taxon>
        <taxon>Bacilli</taxon>
        <taxon>Bacillales</taxon>
        <taxon>Paenibacillaceae</taxon>
        <taxon>Cohnella</taxon>
    </lineage>
</organism>
<feature type="domain" description="HAMP" evidence="13">
    <location>
        <begin position="303"/>
        <end position="355"/>
    </location>
</feature>
<dbReference type="CDD" id="cd06225">
    <property type="entry name" value="HAMP"/>
    <property type="match status" value="1"/>
</dbReference>
<keyword evidence="6" id="KW-0547">Nucleotide-binding</keyword>